<sequence>MLYYKLTFILLLQLLISISAESSDSNNDGSCPKEKIFDSNAKEGVIKSPGYSTEGSDLLDCKWNILPSENTFIHFEFERFNYYFGLAENEFESLYIYLTRWNGSELIKEKPESISVENILSVQIAEIWSESEINSGIFIHFVTNSTHNHSEFEIRFIRKFGDNTYQPCPQPFYFASNSPQYLPILPLKYKQTCLFSINSTQPIKLKINRDNKTKFGVKVFENGSSSDLNEKDQKGQLLANIEGASSPFQSSKFPLIITSRKSVSVIISSSDQEHSKVPYTIEYVAVEPCQCFPNNLTVTRDQPLNLLSQGFPSGYCGSLNCLTQISLENPLNTSDYVESIQIQLNSFQTDSNTEPLSLQIPVGDLNKELIS</sequence>
<dbReference type="EMBL" id="CAVMJV010000111">
    <property type="protein sequence ID" value="CAK5101925.1"/>
    <property type="molecule type" value="Genomic_DNA"/>
</dbReference>
<keyword evidence="2" id="KW-1185">Reference proteome</keyword>
<proteinExistence type="predicted"/>
<accession>A0ACB1AW27</accession>
<dbReference type="Proteomes" id="UP001497535">
    <property type="component" value="Unassembled WGS sequence"/>
</dbReference>
<organism evidence="1 2">
    <name type="scientific">Meloidogyne enterolobii</name>
    <name type="common">Root-knot nematode worm</name>
    <name type="synonym">Meloidogyne mayaguensis</name>
    <dbReference type="NCBI Taxonomy" id="390850"/>
    <lineage>
        <taxon>Eukaryota</taxon>
        <taxon>Metazoa</taxon>
        <taxon>Ecdysozoa</taxon>
        <taxon>Nematoda</taxon>
        <taxon>Chromadorea</taxon>
        <taxon>Rhabditida</taxon>
        <taxon>Tylenchina</taxon>
        <taxon>Tylenchomorpha</taxon>
        <taxon>Tylenchoidea</taxon>
        <taxon>Meloidogynidae</taxon>
        <taxon>Meloidogyninae</taxon>
        <taxon>Meloidogyne</taxon>
    </lineage>
</organism>
<protein>
    <submittedName>
        <fullName evidence="1">Uncharacterized protein</fullName>
    </submittedName>
</protein>
<gene>
    <name evidence="1" type="ORF">MENTE1834_LOCUS42406</name>
</gene>
<comment type="caution">
    <text evidence="1">The sequence shown here is derived from an EMBL/GenBank/DDBJ whole genome shotgun (WGS) entry which is preliminary data.</text>
</comment>
<reference evidence="1" key="1">
    <citation type="submission" date="2023-11" db="EMBL/GenBank/DDBJ databases">
        <authorList>
            <person name="Poullet M."/>
        </authorList>
    </citation>
    <scope>NUCLEOTIDE SEQUENCE</scope>
    <source>
        <strain evidence="1">E1834</strain>
    </source>
</reference>
<evidence type="ECO:0000313" key="2">
    <source>
        <dbReference type="Proteomes" id="UP001497535"/>
    </source>
</evidence>
<name>A0ACB1AW27_MELEN</name>
<evidence type="ECO:0000313" key="1">
    <source>
        <dbReference type="EMBL" id="CAK5101925.1"/>
    </source>
</evidence>